<keyword evidence="4" id="KW-1185">Reference proteome</keyword>
<dbReference type="PANTHER" id="PTHR21666">
    <property type="entry name" value="PEPTIDASE-RELATED"/>
    <property type="match status" value="1"/>
</dbReference>
<dbReference type="CDD" id="cd12797">
    <property type="entry name" value="M23_peptidase"/>
    <property type="match status" value="1"/>
</dbReference>
<accession>A0A2P2E387</accession>
<dbReference type="Proteomes" id="UP000245133">
    <property type="component" value="Unassembled WGS sequence"/>
</dbReference>
<feature type="compositionally biased region" description="Basic and acidic residues" evidence="1">
    <location>
        <begin position="608"/>
        <end position="629"/>
    </location>
</feature>
<feature type="domain" description="M23ase beta-sheet core" evidence="2">
    <location>
        <begin position="56"/>
        <end position="115"/>
    </location>
</feature>
<feature type="region of interest" description="Disordered" evidence="1">
    <location>
        <begin position="602"/>
        <end position="650"/>
    </location>
</feature>
<dbReference type="RefSeq" id="WP_108977647.1">
    <property type="nucleotide sequence ID" value="NZ_BFBB01000008.1"/>
</dbReference>
<dbReference type="AlphaFoldDB" id="A0A2P2E387"/>
<evidence type="ECO:0000313" key="4">
    <source>
        <dbReference type="Proteomes" id="UP000245133"/>
    </source>
</evidence>
<reference evidence="3 4" key="1">
    <citation type="submission" date="2018-02" db="EMBL/GenBank/DDBJ databases">
        <title>Novel Leptospira species isolated from soil and water in Japan.</title>
        <authorList>
            <person name="Nakao R."/>
            <person name="Masuzawa T."/>
        </authorList>
    </citation>
    <scope>NUCLEOTIDE SEQUENCE [LARGE SCALE GENOMIC DNA]</scope>
    <source>
        <strain evidence="3 4">YH101</strain>
    </source>
</reference>
<protein>
    <submittedName>
        <fullName evidence="3">Peptidase family M23/M37</fullName>
    </submittedName>
</protein>
<dbReference type="InterPro" id="IPR011055">
    <property type="entry name" value="Dup_hybrid_motif"/>
</dbReference>
<dbReference type="SUPFAM" id="SSF51261">
    <property type="entry name" value="Duplicated hybrid motif"/>
    <property type="match status" value="1"/>
</dbReference>
<dbReference type="EMBL" id="BFBB01000008">
    <property type="protein sequence ID" value="GBF51294.1"/>
    <property type="molecule type" value="Genomic_DNA"/>
</dbReference>
<dbReference type="OrthoDB" id="9810477at2"/>
<evidence type="ECO:0000259" key="2">
    <source>
        <dbReference type="Pfam" id="PF01551"/>
    </source>
</evidence>
<dbReference type="InterPro" id="IPR050570">
    <property type="entry name" value="Cell_wall_metabolism_enzyme"/>
</dbReference>
<comment type="caution">
    <text evidence="3">The sequence shown here is derived from an EMBL/GenBank/DDBJ whole genome shotgun (WGS) entry which is preliminary data.</text>
</comment>
<dbReference type="InterPro" id="IPR016047">
    <property type="entry name" value="M23ase_b-sheet_dom"/>
</dbReference>
<name>A0A2P2E387_9LEPT</name>
<proteinExistence type="predicted"/>
<evidence type="ECO:0000256" key="1">
    <source>
        <dbReference type="SAM" id="MobiDB-lite"/>
    </source>
</evidence>
<dbReference type="GO" id="GO:0004222">
    <property type="term" value="F:metalloendopeptidase activity"/>
    <property type="evidence" value="ECO:0007669"/>
    <property type="project" value="TreeGrafter"/>
</dbReference>
<dbReference type="Pfam" id="PF01551">
    <property type="entry name" value="Peptidase_M23"/>
    <property type="match status" value="1"/>
</dbReference>
<organism evidence="3 4">
    <name type="scientific">Leptospira ryugenii</name>
    <dbReference type="NCBI Taxonomy" id="1917863"/>
    <lineage>
        <taxon>Bacteria</taxon>
        <taxon>Pseudomonadati</taxon>
        <taxon>Spirochaetota</taxon>
        <taxon>Spirochaetia</taxon>
        <taxon>Leptospirales</taxon>
        <taxon>Leptospiraceae</taxon>
        <taxon>Leptospira</taxon>
    </lineage>
</organism>
<dbReference type="PANTHER" id="PTHR21666:SF285">
    <property type="entry name" value="M23 FAMILY METALLOPEPTIDASE"/>
    <property type="match status" value="1"/>
</dbReference>
<sequence>MRGLVFFLYLFTILLSAQLFGNDLPPGFVLREAYAWPVKGYSQITGTFGEFRTGHFHMGQDFSTGGRIGIPILAVADGKVTRVQRKWNSIGYAVFVQHDDGITSRYGHLHKFAPKIIKQILKSKQARRFKDRVDFDIVLPEAIDVKKSEMIALSGDTGVGPPHLHLELFKDNVYYNPVHFGLGYREAEEIIFEALRLTPETSRTFINGKNEPLDIPFVHSGNNRYYLNDSQTILIQGKVGIQVSIHQRSNNSRLGIRSLNLSFDNQTLQGFDLSRILKDHSRKNVLLYDTRLSRPDGNPFSYFLHAKDGNDLLGFLRLEREQGLIDSERFKSEDGKEVSIKATGQGNQEAFAYFKIAKDQGDYKHIITKEWIYNVFYDRYTTFKSKDTRVELFFPVNAVYSKAYFEIHAKEEIKIKTNGLNQLSSVYEIGPEYKDFNLGYDLYVKVPKTQDINSADLYEVLPDGSVKKIKGSSFSSWGQFFKVRLRKTGMFVVLSDQTPPNIYLHESMVKTIYPREDFALLLKAKDVGSGIMPEGFDITVDGIRGKAEYFPKDGRVEIFEPESLYLPGKHTVLASVRDFAGNWSSTVRYDYEIESPPVQAVEIPIKTETTKELSEKTQKTESPKKENKGPKVSKKKSTRSQTKVTPPTSR</sequence>
<gene>
    <name evidence="3" type="ORF">LPTSP4_28260</name>
</gene>
<feature type="compositionally biased region" description="Polar residues" evidence="1">
    <location>
        <begin position="639"/>
        <end position="650"/>
    </location>
</feature>
<evidence type="ECO:0000313" key="3">
    <source>
        <dbReference type="EMBL" id="GBF51294.1"/>
    </source>
</evidence>
<dbReference type="Gene3D" id="2.70.70.10">
    <property type="entry name" value="Glucose Permease (Domain IIA)"/>
    <property type="match status" value="1"/>
</dbReference>